<dbReference type="RefSeq" id="WP_068221745.1">
    <property type="nucleotide sequence ID" value="NZ_CP139724.1"/>
</dbReference>
<protein>
    <submittedName>
        <fullName evidence="2">Uncharacterized protein</fullName>
    </submittedName>
</protein>
<evidence type="ECO:0000256" key="1">
    <source>
        <dbReference type="SAM" id="MobiDB-lite"/>
    </source>
</evidence>
<gene>
    <name evidence="2" type="ORF">AWW68_12100</name>
</gene>
<sequence>MTQITLTDENLNLSKTSFETAEDLILELMKVKHEQFELSSEHIRIIKEREREADESKEPGKSWEEVRASLRRRNG</sequence>
<evidence type="ECO:0000313" key="2">
    <source>
        <dbReference type="EMBL" id="KYG73431.1"/>
    </source>
</evidence>
<name>A0A150X3X1_9BACT</name>
<dbReference type="Proteomes" id="UP000075606">
    <property type="component" value="Unassembled WGS sequence"/>
</dbReference>
<accession>A0A150X3X1</accession>
<dbReference type="EMBL" id="LRPC01000028">
    <property type="protein sequence ID" value="KYG73431.1"/>
    <property type="molecule type" value="Genomic_DNA"/>
</dbReference>
<dbReference type="STRING" id="333140.AWW68_12100"/>
<comment type="caution">
    <text evidence="2">The sequence shown here is derived from an EMBL/GenBank/DDBJ whole genome shotgun (WGS) entry which is preliminary data.</text>
</comment>
<reference evidence="2 3" key="1">
    <citation type="submission" date="2016-01" db="EMBL/GenBank/DDBJ databases">
        <title>Genome sequencing of Roseivirga spongicola UST030701-084.</title>
        <authorList>
            <person name="Selvaratnam C."/>
            <person name="Thevarajoo S."/>
            <person name="Goh K.M."/>
            <person name="Ee R."/>
            <person name="Chan K.-G."/>
            <person name="Chong C.S."/>
        </authorList>
    </citation>
    <scope>NUCLEOTIDE SEQUENCE [LARGE SCALE GENOMIC DNA]</scope>
    <source>
        <strain evidence="2 3">UST030701-084</strain>
    </source>
</reference>
<evidence type="ECO:0000313" key="3">
    <source>
        <dbReference type="Proteomes" id="UP000075606"/>
    </source>
</evidence>
<feature type="compositionally biased region" description="Basic and acidic residues" evidence="1">
    <location>
        <begin position="49"/>
        <end position="68"/>
    </location>
</feature>
<organism evidence="2 3">
    <name type="scientific">Roseivirga spongicola</name>
    <dbReference type="NCBI Taxonomy" id="333140"/>
    <lineage>
        <taxon>Bacteria</taxon>
        <taxon>Pseudomonadati</taxon>
        <taxon>Bacteroidota</taxon>
        <taxon>Cytophagia</taxon>
        <taxon>Cytophagales</taxon>
        <taxon>Roseivirgaceae</taxon>
        <taxon>Roseivirga</taxon>
    </lineage>
</organism>
<feature type="region of interest" description="Disordered" evidence="1">
    <location>
        <begin position="49"/>
        <end position="75"/>
    </location>
</feature>
<proteinExistence type="predicted"/>
<keyword evidence="3" id="KW-1185">Reference proteome</keyword>
<dbReference type="AlphaFoldDB" id="A0A150X3X1"/>